<proteinExistence type="predicted"/>
<name>A0A518HX33_9BACT</name>
<dbReference type="Proteomes" id="UP000319004">
    <property type="component" value="Chromosome"/>
</dbReference>
<dbReference type="EMBL" id="CP037423">
    <property type="protein sequence ID" value="QDV45419.1"/>
    <property type="molecule type" value="Genomic_DNA"/>
</dbReference>
<keyword evidence="1" id="KW-0812">Transmembrane</keyword>
<feature type="transmembrane region" description="Helical" evidence="1">
    <location>
        <begin position="24"/>
        <end position="46"/>
    </location>
</feature>
<accession>A0A518HX33</accession>
<organism evidence="2 3">
    <name type="scientific">Stieleria neptunia</name>
    <dbReference type="NCBI Taxonomy" id="2527979"/>
    <lineage>
        <taxon>Bacteria</taxon>
        <taxon>Pseudomonadati</taxon>
        <taxon>Planctomycetota</taxon>
        <taxon>Planctomycetia</taxon>
        <taxon>Pirellulales</taxon>
        <taxon>Pirellulaceae</taxon>
        <taxon>Stieleria</taxon>
    </lineage>
</organism>
<evidence type="ECO:0000256" key="1">
    <source>
        <dbReference type="SAM" id="Phobius"/>
    </source>
</evidence>
<reference evidence="2 3" key="1">
    <citation type="submission" date="2019-03" db="EMBL/GenBank/DDBJ databases">
        <title>Deep-cultivation of Planctomycetes and their phenomic and genomic characterization uncovers novel biology.</title>
        <authorList>
            <person name="Wiegand S."/>
            <person name="Jogler M."/>
            <person name="Boedeker C."/>
            <person name="Pinto D."/>
            <person name="Vollmers J."/>
            <person name="Rivas-Marin E."/>
            <person name="Kohn T."/>
            <person name="Peeters S.H."/>
            <person name="Heuer A."/>
            <person name="Rast P."/>
            <person name="Oberbeckmann S."/>
            <person name="Bunk B."/>
            <person name="Jeske O."/>
            <person name="Meyerdierks A."/>
            <person name="Storesund J.E."/>
            <person name="Kallscheuer N."/>
            <person name="Luecker S."/>
            <person name="Lage O.M."/>
            <person name="Pohl T."/>
            <person name="Merkel B.J."/>
            <person name="Hornburger P."/>
            <person name="Mueller R.-W."/>
            <person name="Bruemmer F."/>
            <person name="Labrenz M."/>
            <person name="Spormann A.M."/>
            <person name="Op den Camp H."/>
            <person name="Overmann J."/>
            <person name="Amann R."/>
            <person name="Jetten M.S.M."/>
            <person name="Mascher T."/>
            <person name="Medema M.H."/>
            <person name="Devos D.P."/>
            <person name="Kaster A.-K."/>
            <person name="Ovreas L."/>
            <person name="Rohde M."/>
            <person name="Galperin M.Y."/>
            <person name="Jogler C."/>
        </authorList>
    </citation>
    <scope>NUCLEOTIDE SEQUENCE [LARGE SCALE GENOMIC DNA]</scope>
    <source>
        <strain evidence="2 3">Enr13</strain>
    </source>
</reference>
<keyword evidence="1" id="KW-0472">Membrane</keyword>
<protein>
    <submittedName>
        <fullName evidence="2">Uncharacterized protein</fullName>
    </submittedName>
</protein>
<keyword evidence="3" id="KW-1185">Reference proteome</keyword>
<gene>
    <name evidence="2" type="ORF">Enr13x_52980</name>
</gene>
<evidence type="ECO:0000313" key="2">
    <source>
        <dbReference type="EMBL" id="QDV45419.1"/>
    </source>
</evidence>
<dbReference type="AlphaFoldDB" id="A0A518HX33"/>
<dbReference type="KEGG" id="snep:Enr13x_52980"/>
<feature type="transmembrane region" description="Helical" evidence="1">
    <location>
        <begin position="52"/>
        <end position="72"/>
    </location>
</feature>
<keyword evidence="1" id="KW-1133">Transmembrane helix</keyword>
<sequence length="89" mass="9354">MMFLVNAPVLVLVATSAIRSTRKAAYFACAAAGIQVVITVALLMMSVGDAELVIGINLIIILPCVAIATWAWRSDRRHALAISSSQIGG</sequence>
<evidence type="ECO:0000313" key="3">
    <source>
        <dbReference type="Proteomes" id="UP000319004"/>
    </source>
</evidence>